<evidence type="ECO:0000256" key="4">
    <source>
        <dbReference type="ARBA" id="ARBA00023163"/>
    </source>
</evidence>
<dbReference type="PANTHER" id="PTHR30419:SF28">
    <property type="entry name" value="HTH-TYPE TRANSCRIPTIONAL REGULATOR BSDA"/>
    <property type="match status" value="1"/>
</dbReference>
<keyword evidence="2" id="KW-0805">Transcription regulation</keyword>
<evidence type="ECO:0000313" key="7">
    <source>
        <dbReference type="Proteomes" id="UP000013911"/>
    </source>
</evidence>
<dbReference type="PATRIC" id="fig|1285586.5.peg.2206"/>
<protein>
    <submittedName>
        <fullName evidence="6">HTH-type transcriptional regulator</fullName>
    </submittedName>
</protein>
<evidence type="ECO:0000313" key="6">
    <source>
        <dbReference type="EMBL" id="EON72641.1"/>
    </source>
</evidence>
<dbReference type="HOGENOM" id="CLU_039613_6_2_9"/>
<dbReference type="eggNOG" id="COG0583">
    <property type="taxonomic scope" value="Bacteria"/>
</dbReference>
<dbReference type="InterPro" id="IPR000847">
    <property type="entry name" value="LysR_HTH_N"/>
</dbReference>
<feature type="domain" description="HTH lysR-type" evidence="5">
    <location>
        <begin position="1"/>
        <end position="58"/>
    </location>
</feature>
<dbReference type="OrthoDB" id="9803735at2"/>
<dbReference type="Pfam" id="PF00126">
    <property type="entry name" value="HTH_1"/>
    <property type="match status" value="1"/>
</dbReference>
<dbReference type="GO" id="GO:0003677">
    <property type="term" value="F:DNA binding"/>
    <property type="evidence" value="ECO:0007669"/>
    <property type="project" value="UniProtKB-KW"/>
</dbReference>
<dbReference type="InterPro" id="IPR036388">
    <property type="entry name" value="WH-like_DNA-bd_sf"/>
</dbReference>
<evidence type="ECO:0000256" key="1">
    <source>
        <dbReference type="ARBA" id="ARBA00009437"/>
    </source>
</evidence>
<dbReference type="FunFam" id="1.10.10.10:FF:000001">
    <property type="entry name" value="LysR family transcriptional regulator"/>
    <property type="match status" value="1"/>
</dbReference>
<dbReference type="GO" id="GO:0005829">
    <property type="term" value="C:cytosol"/>
    <property type="evidence" value="ECO:0007669"/>
    <property type="project" value="TreeGrafter"/>
</dbReference>
<evidence type="ECO:0000259" key="5">
    <source>
        <dbReference type="PROSITE" id="PS50931"/>
    </source>
</evidence>
<name>R7ZF37_LYSSH</name>
<dbReference type="Gene3D" id="3.40.190.290">
    <property type="match status" value="1"/>
</dbReference>
<dbReference type="InterPro" id="IPR005119">
    <property type="entry name" value="LysR_subst-bd"/>
</dbReference>
<dbReference type="CDD" id="cd08434">
    <property type="entry name" value="PBP2_GltC_like"/>
    <property type="match status" value="1"/>
</dbReference>
<dbReference type="PRINTS" id="PR00039">
    <property type="entry name" value="HTHLYSR"/>
</dbReference>
<sequence length="308" mass="35400">MEWQQLEYFATVAKLEHMTRAADVLAISQPALSRSISKLEEELGVPLFDRQGRSIMLNRYGELFLYRVQRMRKEYEKAVLELQELNNPELGDVSLGFLHTLGTSIVPDLIRAFRQKHPHIRFHFTQNYSHSQLKQLLAGELDLCLLAAIDTEPPVCWKELWRDELYIMVPIDHHLANRKSIKMKELEHETFVLLKKGYALRRTADRLLNAAGIKPKITYEGDEVSTVAGFVGAGLGVSLLPDDEDLNPNKVVKIHVEDMVCERIIGMAWIDNRYISPSARQFQQFVFDFYDKDTSASVRTKQAPNDSK</sequence>
<keyword evidence="3" id="KW-0238">DNA-binding</keyword>
<proteinExistence type="inferred from homology"/>
<accession>R7ZF37</accession>
<dbReference type="RefSeq" id="WP_010859126.1">
    <property type="nucleotide sequence ID" value="NZ_KB933398.1"/>
</dbReference>
<evidence type="ECO:0000256" key="3">
    <source>
        <dbReference type="ARBA" id="ARBA00023125"/>
    </source>
</evidence>
<dbReference type="Gene3D" id="1.10.10.10">
    <property type="entry name" value="Winged helix-like DNA-binding domain superfamily/Winged helix DNA-binding domain"/>
    <property type="match status" value="1"/>
</dbReference>
<dbReference type="AlphaFoldDB" id="R7ZF37"/>
<dbReference type="SUPFAM" id="SSF46785">
    <property type="entry name" value="Winged helix' DNA-binding domain"/>
    <property type="match status" value="1"/>
</dbReference>
<comment type="similarity">
    <text evidence="1">Belongs to the LysR transcriptional regulatory family.</text>
</comment>
<dbReference type="EMBL" id="AQPX01000017">
    <property type="protein sequence ID" value="EON72641.1"/>
    <property type="molecule type" value="Genomic_DNA"/>
</dbReference>
<dbReference type="InterPro" id="IPR050950">
    <property type="entry name" value="HTH-type_LysR_regulators"/>
</dbReference>
<dbReference type="InterPro" id="IPR036390">
    <property type="entry name" value="WH_DNA-bd_sf"/>
</dbReference>
<dbReference type="PROSITE" id="PS50931">
    <property type="entry name" value="HTH_LYSR"/>
    <property type="match status" value="1"/>
</dbReference>
<evidence type="ECO:0000256" key="2">
    <source>
        <dbReference type="ARBA" id="ARBA00023015"/>
    </source>
</evidence>
<keyword evidence="4" id="KW-0804">Transcription</keyword>
<dbReference type="SUPFAM" id="SSF53850">
    <property type="entry name" value="Periplasmic binding protein-like II"/>
    <property type="match status" value="1"/>
</dbReference>
<dbReference type="PANTHER" id="PTHR30419">
    <property type="entry name" value="HTH-TYPE TRANSCRIPTIONAL REGULATOR YBHD"/>
    <property type="match status" value="1"/>
</dbReference>
<gene>
    <name evidence="6" type="ORF">H131_10888</name>
</gene>
<organism evidence="6 7">
    <name type="scientific">Lysinibacillus sphaericus OT4b.31</name>
    <dbReference type="NCBI Taxonomy" id="1285586"/>
    <lineage>
        <taxon>Bacteria</taxon>
        <taxon>Bacillati</taxon>
        <taxon>Bacillota</taxon>
        <taxon>Bacilli</taxon>
        <taxon>Bacillales</taxon>
        <taxon>Bacillaceae</taxon>
        <taxon>Lysinibacillus</taxon>
    </lineage>
</organism>
<dbReference type="GO" id="GO:0003700">
    <property type="term" value="F:DNA-binding transcription factor activity"/>
    <property type="evidence" value="ECO:0007669"/>
    <property type="project" value="InterPro"/>
</dbReference>
<dbReference type="Pfam" id="PF03466">
    <property type="entry name" value="LysR_substrate"/>
    <property type="match status" value="1"/>
</dbReference>
<comment type="caution">
    <text evidence="6">The sequence shown here is derived from an EMBL/GenBank/DDBJ whole genome shotgun (WGS) entry which is preliminary data.</text>
</comment>
<dbReference type="Proteomes" id="UP000013911">
    <property type="component" value="Unassembled WGS sequence"/>
</dbReference>
<reference evidence="6 7" key="1">
    <citation type="submission" date="2013-04" db="EMBL/GenBank/DDBJ databases">
        <title>Draft genome of the heavy metal tolerant bacterium Lysinibacillus sphaericus strain OT4b.31.</title>
        <authorList>
            <person name="Pena-Montenegro T.D."/>
            <person name="Dussan J."/>
        </authorList>
    </citation>
    <scope>NUCLEOTIDE SEQUENCE [LARGE SCALE GENOMIC DNA]</scope>
    <source>
        <strain evidence="6 7">OT4b.31</strain>
    </source>
</reference>